<dbReference type="Proteomes" id="UP001521074">
    <property type="component" value="Unassembled WGS sequence"/>
</dbReference>
<evidence type="ECO:0000313" key="1">
    <source>
        <dbReference type="EMBL" id="MCE0745069.1"/>
    </source>
</evidence>
<evidence type="ECO:0000313" key="2">
    <source>
        <dbReference type="Proteomes" id="UP001521074"/>
    </source>
</evidence>
<organism evidence="1 2">
    <name type="scientific">Acetobacter sicerae</name>
    <dbReference type="NCBI Taxonomy" id="85325"/>
    <lineage>
        <taxon>Bacteria</taxon>
        <taxon>Pseudomonadati</taxon>
        <taxon>Pseudomonadota</taxon>
        <taxon>Alphaproteobacteria</taxon>
        <taxon>Acetobacterales</taxon>
        <taxon>Acetobacteraceae</taxon>
        <taxon>Acetobacter</taxon>
    </lineage>
</organism>
<sequence>MVFPHPVPRIIYGQSLLLASKKLASKIPNQLILFEIIFALMPDTDNDHAARRRSVELAAGLSPLVGAVFKAL</sequence>
<reference evidence="1 2" key="1">
    <citation type="submission" date="2021-12" db="EMBL/GenBank/DDBJ databases">
        <title>Genome sequence of Acetobacter sicerae DmPark20a_162.</title>
        <authorList>
            <person name="Chaston J.M."/>
        </authorList>
    </citation>
    <scope>NUCLEOTIDE SEQUENCE [LARGE SCALE GENOMIC DNA]</scope>
    <source>
        <strain evidence="1 2">DmPark20a_162</strain>
    </source>
</reference>
<name>A0ABS8W0P5_9PROT</name>
<dbReference type="RefSeq" id="WP_232878787.1">
    <property type="nucleotide sequence ID" value="NZ_JAJSOJ010000059.1"/>
</dbReference>
<gene>
    <name evidence="1" type="ORF">LWC05_14420</name>
</gene>
<accession>A0ABS8W0P5</accession>
<proteinExistence type="predicted"/>
<keyword evidence="2" id="KW-1185">Reference proteome</keyword>
<dbReference type="EMBL" id="JAJSOJ010000059">
    <property type="protein sequence ID" value="MCE0745069.1"/>
    <property type="molecule type" value="Genomic_DNA"/>
</dbReference>
<comment type="caution">
    <text evidence="1">The sequence shown here is derived from an EMBL/GenBank/DDBJ whole genome shotgun (WGS) entry which is preliminary data.</text>
</comment>
<protein>
    <submittedName>
        <fullName evidence="1">Uncharacterized protein</fullName>
    </submittedName>
</protein>